<name>A0A1R1Y3T3_9FUNG</name>
<dbReference type="AlphaFoldDB" id="A0A1R1Y3T3"/>
<organism evidence="1 2">
    <name type="scientific">Smittium culicis</name>
    <dbReference type="NCBI Taxonomy" id="133412"/>
    <lineage>
        <taxon>Eukaryota</taxon>
        <taxon>Fungi</taxon>
        <taxon>Fungi incertae sedis</taxon>
        <taxon>Zoopagomycota</taxon>
        <taxon>Kickxellomycotina</taxon>
        <taxon>Harpellomycetes</taxon>
        <taxon>Harpellales</taxon>
        <taxon>Legeriomycetaceae</taxon>
        <taxon>Smittium</taxon>
    </lineage>
</organism>
<evidence type="ECO:0000313" key="2">
    <source>
        <dbReference type="Proteomes" id="UP000187283"/>
    </source>
</evidence>
<proteinExistence type="predicted"/>
<accession>A0A1R1Y3T3</accession>
<dbReference type="EMBL" id="LSSN01000985">
    <property type="protein sequence ID" value="OMJ21519.1"/>
    <property type="molecule type" value="Genomic_DNA"/>
</dbReference>
<sequence>MQYLDRHNSSKVASTSQISKNSNDINQYYAHMFHLASSFVHKALLHSKLYSNQESSSSLQKRPENICEAIETSTTNQGNLSDNEAINTAVTEKKLIDIAKNENNISNIPTFESSVSESDIIKNIKIDFVENRNTLDNFNNLETDIFISSVTKSIDTNTGSLANIETNATIYDTPINNTLGINSIDFDPSSLENMIIDTNVNGNTKNDIVSNENIENEIVVDENLENLIVAGENIEFEIFAEKSVENEISAQRSTDINVDISENTKISNDNETNKFPENSNTASICIDNSPTDNRKVDRSCIISAISVLDSLCVPNTPAPVERLARLQLALIYNKWSIDPKIQEKHLTRALLLTPICPNADRWKLLINISLIDLYISNKDYSFALNRLDEMINSAKE</sequence>
<keyword evidence="2" id="KW-1185">Reference proteome</keyword>
<dbReference type="Proteomes" id="UP000187283">
    <property type="component" value="Unassembled WGS sequence"/>
</dbReference>
<evidence type="ECO:0000313" key="1">
    <source>
        <dbReference type="EMBL" id="OMJ21519.1"/>
    </source>
</evidence>
<protein>
    <submittedName>
        <fullName evidence="1">Uncharacterized protein</fullName>
    </submittedName>
</protein>
<reference evidence="1 2" key="1">
    <citation type="submission" date="2017-01" db="EMBL/GenBank/DDBJ databases">
        <authorList>
            <person name="Mah S.A."/>
            <person name="Swanson W.J."/>
            <person name="Moy G.W."/>
            <person name="Vacquier V.D."/>
        </authorList>
    </citation>
    <scope>NUCLEOTIDE SEQUENCE [LARGE SCALE GENOMIC DNA]</scope>
    <source>
        <strain evidence="1 2">GSMNP</strain>
    </source>
</reference>
<gene>
    <name evidence="1" type="ORF">AYI70_g3445</name>
</gene>
<comment type="caution">
    <text evidence="1">The sequence shown here is derived from an EMBL/GenBank/DDBJ whole genome shotgun (WGS) entry which is preliminary data.</text>
</comment>
<dbReference type="OrthoDB" id="5740671at2759"/>